<dbReference type="Gene3D" id="3.40.50.300">
    <property type="entry name" value="P-loop containing nucleotide triphosphate hydrolases"/>
    <property type="match status" value="1"/>
</dbReference>
<dbReference type="STRING" id="572547.Amico_1248"/>
<evidence type="ECO:0000313" key="19">
    <source>
        <dbReference type="Proteomes" id="UP000002366"/>
    </source>
</evidence>
<keyword evidence="15" id="KW-0460">Magnesium</keyword>
<keyword evidence="15" id="KW-0479">Metal-binding</keyword>
<feature type="domain" description="FeoB-type G" evidence="17">
    <location>
        <begin position="3"/>
        <end position="165"/>
    </location>
</feature>
<dbReference type="Gene3D" id="1.10.287.1770">
    <property type="match status" value="1"/>
</dbReference>
<evidence type="ECO:0000256" key="2">
    <source>
        <dbReference type="ARBA" id="ARBA00022448"/>
    </source>
</evidence>
<evidence type="ECO:0000256" key="15">
    <source>
        <dbReference type="PIRSR" id="PIRSR603373-2"/>
    </source>
</evidence>
<proteinExistence type="inferred from homology"/>
<comment type="function">
    <text evidence="16">Probable transporter of a GTP-driven Fe(2+) uptake system.</text>
</comment>
<feature type="binding site" evidence="14">
    <location>
        <begin position="35"/>
        <end position="39"/>
    </location>
    <ligand>
        <name>GTP</name>
        <dbReference type="ChEBI" id="CHEBI:37565"/>
        <label>2</label>
    </ligand>
</feature>
<feature type="transmembrane region" description="Helical" evidence="16">
    <location>
        <begin position="525"/>
        <end position="545"/>
    </location>
</feature>
<feature type="binding site" evidence="15">
    <location>
        <position position="21"/>
    </location>
    <ligand>
        <name>Mg(2+)</name>
        <dbReference type="ChEBI" id="CHEBI:18420"/>
        <label>2</label>
    </ligand>
</feature>
<feature type="transmembrane region" description="Helical" evidence="16">
    <location>
        <begin position="647"/>
        <end position="667"/>
    </location>
</feature>
<dbReference type="InterPro" id="IPR005225">
    <property type="entry name" value="Small_GTP-bd"/>
</dbReference>
<evidence type="ECO:0000256" key="16">
    <source>
        <dbReference type="RuleBase" id="RU362098"/>
    </source>
</evidence>
<keyword evidence="7 14" id="KW-0547">Nucleotide-binding</keyword>
<dbReference type="SUPFAM" id="SSF52540">
    <property type="entry name" value="P-loop containing nucleoside triphosphate hydrolases"/>
    <property type="match status" value="1"/>
</dbReference>
<evidence type="ECO:0000256" key="1">
    <source>
        <dbReference type="ARBA" id="ARBA00004429"/>
    </source>
</evidence>
<keyword evidence="8 16" id="KW-1133">Transmembrane helix</keyword>
<dbReference type="InterPro" id="IPR003373">
    <property type="entry name" value="Fe2_transport_prot-B"/>
</dbReference>
<organism evidence="18 19">
    <name type="scientific">Aminobacterium colombiense (strain DSM 12261 / ALA-1)</name>
    <dbReference type="NCBI Taxonomy" id="572547"/>
    <lineage>
        <taxon>Bacteria</taxon>
        <taxon>Thermotogati</taxon>
        <taxon>Synergistota</taxon>
        <taxon>Synergistia</taxon>
        <taxon>Synergistales</taxon>
        <taxon>Aminobacteriaceae</taxon>
        <taxon>Aminobacterium</taxon>
    </lineage>
</organism>
<dbReference type="RefSeq" id="WP_013048632.1">
    <property type="nucleotide sequence ID" value="NC_014011.1"/>
</dbReference>
<dbReference type="Pfam" id="PF07664">
    <property type="entry name" value="FeoB_C"/>
    <property type="match status" value="1"/>
</dbReference>
<evidence type="ECO:0000256" key="13">
    <source>
        <dbReference type="NCBIfam" id="TIGR00437"/>
    </source>
</evidence>
<gene>
    <name evidence="18" type="ordered locus">Amico_1248</name>
</gene>
<feature type="transmembrane region" description="Helical" evidence="16">
    <location>
        <begin position="619"/>
        <end position="638"/>
    </location>
</feature>
<feature type="transmembrane region" description="Helical" evidence="16">
    <location>
        <begin position="332"/>
        <end position="350"/>
    </location>
</feature>
<dbReference type="HOGENOM" id="CLU_013350_3_0_0"/>
<dbReference type="CDD" id="cd01879">
    <property type="entry name" value="FeoB"/>
    <property type="match status" value="1"/>
</dbReference>
<keyword evidence="10" id="KW-0406">Ion transport</keyword>
<evidence type="ECO:0000313" key="18">
    <source>
        <dbReference type="EMBL" id="ADE57369.1"/>
    </source>
</evidence>
<keyword evidence="4 16" id="KW-0410">Iron transport</keyword>
<dbReference type="NCBIfam" id="TIGR00437">
    <property type="entry name" value="feoB"/>
    <property type="match status" value="1"/>
</dbReference>
<dbReference type="InterPro" id="IPR050860">
    <property type="entry name" value="FeoB_GTPase"/>
</dbReference>
<feature type="transmembrane region" description="Helical" evidence="16">
    <location>
        <begin position="293"/>
        <end position="312"/>
    </location>
</feature>
<dbReference type="InterPro" id="IPR030389">
    <property type="entry name" value="G_FEOB_dom"/>
</dbReference>
<feature type="transmembrane region" description="Helical" evidence="16">
    <location>
        <begin position="431"/>
        <end position="457"/>
    </location>
</feature>
<keyword evidence="6 16" id="KW-0812">Transmembrane</keyword>
<accession>D5EFN7</accession>
<dbReference type="eggNOG" id="COG0370">
    <property type="taxonomic scope" value="Bacteria"/>
</dbReference>
<feature type="binding site" evidence="15">
    <location>
        <position position="25"/>
    </location>
    <ligand>
        <name>Mg(2+)</name>
        <dbReference type="ChEBI" id="CHEBI:18420"/>
        <label>2</label>
    </ligand>
</feature>
<evidence type="ECO:0000256" key="10">
    <source>
        <dbReference type="ARBA" id="ARBA00023065"/>
    </source>
</evidence>
<evidence type="ECO:0000256" key="11">
    <source>
        <dbReference type="ARBA" id="ARBA00023134"/>
    </source>
</evidence>
<dbReference type="Pfam" id="PF07670">
    <property type="entry name" value="Gate"/>
    <property type="match status" value="2"/>
</dbReference>
<dbReference type="GO" id="GO:0005525">
    <property type="term" value="F:GTP binding"/>
    <property type="evidence" value="ECO:0007669"/>
    <property type="project" value="UniProtKB-KW"/>
</dbReference>
<dbReference type="FunFam" id="3.40.50.300:FF:000426">
    <property type="entry name" value="Ferrous iron transport protein B"/>
    <property type="match status" value="1"/>
</dbReference>
<dbReference type="InterPro" id="IPR027417">
    <property type="entry name" value="P-loop_NTPase"/>
</dbReference>
<evidence type="ECO:0000256" key="8">
    <source>
        <dbReference type="ARBA" id="ARBA00022989"/>
    </source>
</evidence>
<feature type="transmembrane region" description="Helical" evidence="16">
    <location>
        <begin position="565"/>
        <end position="586"/>
    </location>
</feature>
<feature type="binding site" evidence="14">
    <location>
        <begin position="10"/>
        <end position="17"/>
    </location>
    <ligand>
        <name>GTP</name>
        <dbReference type="ChEBI" id="CHEBI:37565"/>
        <label>1</label>
    </ligand>
</feature>
<feature type="binding site" evidence="14">
    <location>
        <begin position="116"/>
        <end position="119"/>
    </location>
    <ligand>
        <name>GTP</name>
        <dbReference type="ChEBI" id="CHEBI:37565"/>
        <label>4</label>
    </ligand>
</feature>
<evidence type="ECO:0000256" key="12">
    <source>
        <dbReference type="ARBA" id="ARBA00023136"/>
    </source>
</evidence>
<feature type="binding site" evidence="15">
    <location>
        <position position="24"/>
    </location>
    <ligand>
        <name>Mg(2+)</name>
        <dbReference type="ChEBI" id="CHEBI:18420"/>
        <label>2</label>
    </ligand>
</feature>
<dbReference type="KEGG" id="aco:Amico_1248"/>
<feature type="transmembrane region" description="Helical" evidence="16">
    <location>
        <begin position="357"/>
        <end position="377"/>
    </location>
</feature>
<evidence type="ECO:0000256" key="7">
    <source>
        <dbReference type="ARBA" id="ARBA00022741"/>
    </source>
</evidence>
<keyword evidence="3" id="KW-1003">Cell membrane</keyword>
<feature type="transmembrane region" description="Helical" evidence="16">
    <location>
        <begin position="463"/>
        <end position="483"/>
    </location>
</feature>
<keyword evidence="2 16" id="KW-0813">Transport</keyword>
<dbReference type="OrthoDB" id="9809127at2"/>
<dbReference type="Proteomes" id="UP000002366">
    <property type="component" value="Chromosome"/>
</dbReference>
<dbReference type="Pfam" id="PF17910">
    <property type="entry name" value="FeoB_Cyto"/>
    <property type="match status" value="1"/>
</dbReference>
<feature type="binding site" evidence="14">
    <location>
        <begin position="56"/>
        <end position="59"/>
    </location>
    <ligand>
        <name>GTP</name>
        <dbReference type="ChEBI" id="CHEBI:37565"/>
        <label>3</label>
    </ligand>
</feature>
<evidence type="ECO:0000256" key="14">
    <source>
        <dbReference type="PIRSR" id="PIRSR603373-1"/>
    </source>
</evidence>
<dbReference type="InterPro" id="IPR011642">
    <property type="entry name" value="Gate_dom"/>
</dbReference>
<evidence type="ECO:0000256" key="9">
    <source>
        <dbReference type="ARBA" id="ARBA00023004"/>
    </source>
</evidence>
<feature type="transmembrane region" description="Helical" evidence="16">
    <location>
        <begin position="404"/>
        <end position="424"/>
    </location>
</feature>
<dbReference type="GO" id="GO:0005886">
    <property type="term" value="C:plasma membrane"/>
    <property type="evidence" value="ECO:0007669"/>
    <property type="project" value="UniProtKB-SubCell"/>
</dbReference>
<comment type="similarity">
    <text evidence="16">Belongs to the TRAFAC class TrmE-Era-EngA-EngB-Septin-like GTPase superfamily. FeoB GTPase (TC 9.A.8) family.</text>
</comment>
<dbReference type="NCBIfam" id="TIGR00231">
    <property type="entry name" value="small_GTP"/>
    <property type="match status" value="1"/>
</dbReference>
<keyword evidence="12 16" id="KW-0472">Membrane</keyword>
<protein>
    <recommendedName>
        <fullName evidence="13 16">Ferrous iron transport protein B</fullName>
    </recommendedName>
</protein>
<dbReference type="InterPro" id="IPR011640">
    <property type="entry name" value="Fe2_transport_prot_B_C"/>
</dbReference>
<dbReference type="EMBL" id="CP001997">
    <property type="protein sequence ID" value="ADE57369.1"/>
    <property type="molecule type" value="Genomic_DNA"/>
</dbReference>
<evidence type="ECO:0000256" key="5">
    <source>
        <dbReference type="ARBA" id="ARBA00022519"/>
    </source>
</evidence>
<evidence type="ECO:0000256" key="6">
    <source>
        <dbReference type="ARBA" id="ARBA00022692"/>
    </source>
</evidence>
<feature type="transmembrane region" description="Helical" evidence="16">
    <location>
        <begin position="593"/>
        <end position="613"/>
    </location>
</feature>
<keyword evidence="5" id="KW-0997">Cell inner membrane</keyword>
<dbReference type="GO" id="GO:0046872">
    <property type="term" value="F:metal ion binding"/>
    <property type="evidence" value="ECO:0007669"/>
    <property type="project" value="UniProtKB-KW"/>
</dbReference>
<name>D5EFN7_AMICL</name>
<dbReference type="PANTHER" id="PTHR43185">
    <property type="entry name" value="FERROUS IRON TRANSPORT PROTEIN B"/>
    <property type="match status" value="1"/>
</dbReference>
<dbReference type="PROSITE" id="PS51711">
    <property type="entry name" value="G_FEOB"/>
    <property type="match status" value="1"/>
</dbReference>
<keyword evidence="11 14" id="KW-0342">GTP-binding</keyword>
<evidence type="ECO:0000259" key="17">
    <source>
        <dbReference type="PROSITE" id="PS51711"/>
    </source>
</evidence>
<dbReference type="Pfam" id="PF02421">
    <property type="entry name" value="FeoB_N"/>
    <property type="match status" value="1"/>
</dbReference>
<comment type="subcellular location">
    <subcellularLocation>
        <location evidence="1 16">Cell inner membrane</location>
        <topology evidence="1 16">Multi-pass membrane protein</topology>
    </subcellularLocation>
</comment>
<keyword evidence="19" id="KW-1185">Reference proteome</keyword>
<dbReference type="AlphaFoldDB" id="D5EFN7"/>
<evidence type="ECO:0000256" key="3">
    <source>
        <dbReference type="ARBA" id="ARBA00022475"/>
    </source>
</evidence>
<reference evidence="18 19" key="1">
    <citation type="journal article" date="2010" name="Stand. Genomic Sci.">
        <title>Complete genome sequence of Aminobacterium colombiense type strain (ALA-1).</title>
        <authorList>
            <person name="Chertkov O."/>
            <person name="Sikorski J."/>
            <person name="Brambilla E."/>
            <person name="Lapidus A."/>
            <person name="Copeland A."/>
            <person name="Glavina Del Rio T."/>
            <person name="Nolan M."/>
            <person name="Lucas S."/>
            <person name="Tice H."/>
            <person name="Cheng J.F."/>
            <person name="Han C."/>
            <person name="Detter J.C."/>
            <person name="Bruce D."/>
            <person name="Tapia R."/>
            <person name="Goodwin L."/>
            <person name="Pitluck S."/>
            <person name="Liolios K."/>
            <person name="Ivanova N."/>
            <person name="Mavromatis K."/>
            <person name="Ovchinnikova G."/>
            <person name="Pati A."/>
            <person name="Chen A."/>
            <person name="Palaniappan K."/>
            <person name="Land M."/>
            <person name="Hauser L."/>
            <person name="Chang Y.J."/>
            <person name="Jeffries C.D."/>
            <person name="Spring S."/>
            <person name="Rohde M."/>
            <person name="Goker M."/>
            <person name="Bristow J."/>
            <person name="Eisen J.A."/>
            <person name="Markowitz V."/>
            <person name="Hugenholtz P."/>
            <person name="Kyrpides N.C."/>
            <person name="Klenk H.P."/>
        </authorList>
    </citation>
    <scope>NUCLEOTIDE SEQUENCE [LARGE SCALE GENOMIC DNA]</scope>
    <source>
        <strain evidence="19">DSM 12261 / ALA-1</strain>
    </source>
</reference>
<dbReference type="PANTHER" id="PTHR43185:SF1">
    <property type="entry name" value="FE(2+) TRANSPORTER FEOB"/>
    <property type="match status" value="1"/>
</dbReference>
<dbReference type="GO" id="GO:0015093">
    <property type="term" value="F:ferrous iron transmembrane transporter activity"/>
    <property type="evidence" value="ECO:0007669"/>
    <property type="project" value="UniProtKB-UniRule"/>
</dbReference>
<dbReference type="InterPro" id="IPR041069">
    <property type="entry name" value="FeoB_Cyto"/>
</dbReference>
<evidence type="ECO:0000256" key="4">
    <source>
        <dbReference type="ARBA" id="ARBA00022496"/>
    </source>
</evidence>
<sequence length="677" mass="73745">MGNITLALAGNPNTGKTSLFNLLTGSRQHVGNWPGVTVERKEGHFSYEGMNFTLVDLPGIYSLGAASIDEQVASEFLIKEKPELAITVVDASNLERSLYLVVQMLEAGQPLIIALNMADVAENKGIRIHREKLEKALGVPVVPTVARERKGLEDLVKRVKDRFENGVSLSLLAIPYGEKVEQSLDRIAKNVSSALLREANIDRRLASIKIAEGDPLIISMLEKLGEAKEVTAIVEEENERLELELGYDLLTAVIERRWNFISAITQKVAERNLSLKKNLSPSDKIDRIVTHKIWGLPIFLIITWFMFRFTYAVGDPIADYLDGTISALGERIAFLMETAGFPLFAGSFVADGVIGGVGSIVVFFPHIMVLFAFIAILEDSGYMARGAFVMDRIMRAMGLHGKSFIPMLMGFGCNVPSIMATRVLERPRDRMITLLVLPFMSCSARLPVYLLFAGIFFGNHAGTIVFSLYVLGIAIAVISAKVLGSTLFKGESSQFVMELPPYHLPQAGSVLKSAWERASLFLKKAGTVIFGAVIIVWVMASLPLGVEYGSHESIVGRIGDMLAPLFAPAGFGFWQAGVALFFGFFAKEIVVGTLGTLLAGGEAGLASALPALFSPLSAYAFLVMTLLYVPCIAAVAAFKRETNSWKWTFFMIAYTTLIAYGAAVIVYQGGQLLLGLS</sequence>
<keyword evidence="9 16" id="KW-0408">Iron</keyword>